<dbReference type="InterPro" id="IPR006407">
    <property type="entry name" value="GlgB"/>
</dbReference>
<accession>A0A3M2IQ72</accession>
<dbReference type="SUPFAM" id="SSF51011">
    <property type="entry name" value="Glycosyl hydrolase domain"/>
    <property type="match status" value="1"/>
</dbReference>
<dbReference type="FunFam" id="2.60.40.10:FF:000169">
    <property type="entry name" value="1,4-alpha-glucan branching enzyme GlgB"/>
    <property type="match status" value="1"/>
</dbReference>
<comment type="pathway">
    <text evidence="2 9">Glycan biosynthesis; glycogen biosynthesis.</text>
</comment>
<dbReference type="Gene3D" id="3.20.20.80">
    <property type="entry name" value="Glycosidases"/>
    <property type="match status" value="1"/>
</dbReference>
<dbReference type="PIRSF" id="PIRSF000463">
    <property type="entry name" value="GlgB"/>
    <property type="match status" value="1"/>
</dbReference>
<keyword evidence="13" id="KW-1185">Reference proteome</keyword>
<dbReference type="UniPathway" id="UPA00164"/>
<dbReference type="InterPro" id="IPR044143">
    <property type="entry name" value="GlgB_N_E_set_prok"/>
</dbReference>
<comment type="subunit">
    <text evidence="9">Monomer.</text>
</comment>
<evidence type="ECO:0000256" key="6">
    <source>
        <dbReference type="ARBA" id="ARBA00022679"/>
    </source>
</evidence>
<feature type="active site" description="Nucleophile" evidence="9 10">
    <location>
        <position position="408"/>
    </location>
</feature>
<dbReference type="CDD" id="cd02855">
    <property type="entry name" value="E_set_GBE_prok_N"/>
    <property type="match status" value="1"/>
</dbReference>
<evidence type="ECO:0000256" key="3">
    <source>
        <dbReference type="ARBA" id="ARBA00009000"/>
    </source>
</evidence>
<dbReference type="GO" id="GO:0005978">
    <property type="term" value="P:glycogen biosynthetic process"/>
    <property type="evidence" value="ECO:0007669"/>
    <property type="project" value="UniProtKB-UniRule"/>
</dbReference>
<evidence type="ECO:0000313" key="12">
    <source>
        <dbReference type="EMBL" id="RMI03309.1"/>
    </source>
</evidence>
<dbReference type="OrthoDB" id="9800174at2"/>
<dbReference type="EMBL" id="RFFI01000200">
    <property type="protein sequence ID" value="RMI03309.1"/>
    <property type="molecule type" value="Genomic_DNA"/>
</dbReference>
<dbReference type="GO" id="GO:0004553">
    <property type="term" value="F:hydrolase activity, hydrolyzing O-glycosyl compounds"/>
    <property type="evidence" value="ECO:0007669"/>
    <property type="project" value="InterPro"/>
</dbReference>
<keyword evidence="6 9" id="KW-0808">Transferase</keyword>
<protein>
    <recommendedName>
        <fullName evidence="9">1,4-alpha-glucan branching enzyme GlgB</fullName>
        <ecNumber evidence="9">2.4.1.18</ecNumber>
    </recommendedName>
    <alternativeName>
        <fullName evidence="9">1,4-alpha-D-glucan:1,4-alpha-D-glucan 6-glucosyl-transferase</fullName>
    </alternativeName>
    <alternativeName>
        <fullName evidence="9">Alpha-(1-&gt;4)-glucan branching enzyme</fullName>
    </alternativeName>
    <alternativeName>
        <fullName evidence="9">Glycogen branching enzyme</fullName>
        <shortName evidence="9">BE</shortName>
    </alternativeName>
</protein>
<dbReference type="InterPro" id="IPR004193">
    <property type="entry name" value="Glyco_hydro_13_N"/>
</dbReference>
<dbReference type="GO" id="GO:0003844">
    <property type="term" value="F:1,4-alpha-glucan branching enzyme activity"/>
    <property type="evidence" value="ECO:0007669"/>
    <property type="project" value="UniProtKB-UniRule"/>
</dbReference>
<name>A0A3M2IQ72_9CELL</name>
<dbReference type="InterPro" id="IPR017853">
    <property type="entry name" value="GH"/>
</dbReference>
<dbReference type="NCBIfam" id="NF008967">
    <property type="entry name" value="PRK12313.1"/>
    <property type="match status" value="1"/>
</dbReference>
<dbReference type="Pfam" id="PF02922">
    <property type="entry name" value="CBM_48"/>
    <property type="match status" value="1"/>
</dbReference>
<dbReference type="NCBIfam" id="TIGR01515">
    <property type="entry name" value="branching_enzym"/>
    <property type="match status" value="1"/>
</dbReference>
<dbReference type="Pfam" id="PF22019">
    <property type="entry name" value="GlgB_N"/>
    <property type="match status" value="1"/>
</dbReference>
<dbReference type="CDD" id="cd11322">
    <property type="entry name" value="AmyAc_Glg_BE"/>
    <property type="match status" value="1"/>
</dbReference>
<evidence type="ECO:0000256" key="8">
    <source>
        <dbReference type="ARBA" id="ARBA00023277"/>
    </source>
</evidence>
<dbReference type="NCBIfam" id="NF003811">
    <property type="entry name" value="PRK05402.1"/>
    <property type="match status" value="1"/>
</dbReference>
<dbReference type="InterPro" id="IPR014756">
    <property type="entry name" value="Ig_E-set"/>
</dbReference>
<keyword evidence="7 9" id="KW-0320">Glycogen biosynthesis</keyword>
<evidence type="ECO:0000256" key="1">
    <source>
        <dbReference type="ARBA" id="ARBA00000826"/>
    </source>
</evidence>
<dbReference type="InterPro" id="IPR006047">
    <property type="entry name" value="GH13_cat_dom"/>
</dbReference>
<dbReference type="SUPFAM" id="SSF51445">
    <property type="entry name" value="(Trans)glycosidases"/>
    <property type="match status" value="1"/>
</dbReference>
<comment type="function">
    <text evidence="9">Catalyzes the formation of the alpha-1,6-glucosidic linkages in glycogen by scission of a 1,4-alpha-linked oligosaccharide from growing alpha-1,4-glucan chains and the subsequent attachment of the oligosaccharide to the alpha-1,6 position.</text>
</comment>
<dbReference type="Proteomes" id="UP000269289">
    <property type="component" value="Unassembled WGS sequence"/>
</dbReference>
<keyword evidence="4 9" id="KW-0321">Glycogen metabolism</keyword>
<dbReference type="GO" id="GO:0005829">
    <property type="term" value="C:cytosol"/>
    <property type="evidence" value="ECO:0007669"/>
    <property type="project" value="TreeGrafter"/>
</dbReference>
<evidence type="ECO:0000259" key="11">
    <source>
        <dbReference type="SMART" id="SM00642"/>
    </source>
</evidence>
<feature type="active site" description="Proton donor" evidence="9 10">
    <location>
        <position position="461"/>
    </location>
</feature>
<dbReference type="PANTHER" id="PTHR43651">
    <property type="entry name" value="1,4-ALPHA-GLUCAN-BRANCHING ENZYME"/>
    <property type="match status" value="1"/>
</dbReference>
<organism evidence="12 13">
    <name type="scientific">Cellulomonas triticagri</name>
    <dbReference type="NCBI Taxonomy" id="2483352"/>
    <lineage>
        <taxon>Bacteria</taxon>
        <taxon>Bacillati</taxon>
        <taxon>Actinomycetota</taxon>
        <taxon>Actinomycetes</taxon>
        <taxon>Micrococcales</taxon>
        <taxon>Cellulomonadaceae</taxon>
        <taxon>Cellulomonas</taxon>
    </lineage>
</organism>
<dbReference type="EC" id="2.4.1.18" evidence="9"/>
<comment type="catalytic activity">
    <reaction evidence="1 9">
        <text>Transfers a segment of a (1-&gt;4)-alpha-D-glucan chain to a primary hydroxy group in a similar glucan chain.</text>
        <dbReference type="EC" id="2.4.1.18"/>
    </reaction>
</comment>
<dbReference type="InterPro" id="IPR013783">
    <property type="entry name" value="Ig-like_fold"/>
</dbReference>
<reference evidence="12 13" key="1">
    <citation type="submission" date="2018-10" db="EMBL/GenBank/DDBJ databases">
        <title>Isolation, diversity and antifungal activity of actinobacteria from wheat.</title>
        <authorList>
            <person name="Han C."/>
        </authorList>
    </citation>
    <scope>NUCLEOTIDE SEQUENCE [LARGE SCALE GENOMIC DNA]</scope>
    <source>
        <strain evidence="12 13">NEAU-YY56</strain>
    </source>
</reference>
<evidence type="ECO:0000256" key="10">
    <source>
        <dbReference type="PIRSR" id="PIRSR000463-1"/>
    </source>
</evidence>
<dbReference type="FunFam" id="3.20.20.80:FF:000003">
    <property type="entry name" value="1,4-alpha-glucan branching enzyme GlgB"/>
    <property type="match status" value="1"/>
</dbReference>
<sequence>MTRPAETSPVTVDHDTLRAVASGVHHDPHSVLGAHVTPSGLVVRTLRPLADAVVVVTADGSTPAVHEQDGIWVALLRETEVVDYRLDVTYGGETTRLDDPYRYLPTVQELDRHLIHEGRHEQLWTVLGANVHRYPGTLGDVEGTAFAVWAPNARAVRVIGDFNHWQGAAHGMRSLGESGVWEIFVPGVVAGARYKFEIQGPDGGWRQKADPLAKGTEVPPATASVVVESGYTWSDDAWLDQRESRDPHTGPMSIYEVHLGSWRQGLSYRELAEQLTAYVVDLGFTHVELLPVAEHPFGGSWGYQVSSYYAPTSRFGHPDDFRYLVDTLHQAGIGVLLDWVPAHFPKDEWALARFDGTPLYEHPDPMRGEQLDWGTYVFDFGRNEVRNFLVANATYWLEEFHADGLRVDAVASMLYLDYSREPGQWRPNVHGGRENLEAIAFLQEANATAYRRTPGVVMVAEESTAWPGVTTPTDQGGLGFGLKWNMGWMNDTLRYLAEAPINRRYHHHEATFSLVYAFSEQFVLPISHDEVVHGKGSLMRKMPGDDWQQRAGVRALLAYQWSHPGKQLLFMGSEFAQGTEWAESRSLDWYLLDHEPHRGVQAAVRDLNAFYQSHPALWALDHDPQGFEWIDANDADHNVLAYLRRDAEGGVVAVVVNFAGTPHEDYRLALPSGGTWVEALNTDAAEYGGSGVGNMGRVEARPEPHHGRAFSATVRVPPLGVLYLVPA</sequence>
<dbReference type="SMART" id="SM00642">
    <property type="entry name" value="Aamy"/>
    <property type="match status" value="1"/>
</dbReference>
<dbReference type="PANTHER" id="PTHR43651:SF3">
    <property type="entry name" value="1,4-ALPHA-GLUCAN-BRANCHING ENZYME"/>
    <property type="match status" value="1"/>
</dbReference>
<evidence type="ECO:0000313" key="13">
    <source>
        <dbReference type="Proteomes" id="UP000269289"/>
    </source>
</evidence>
<gene>
    <name evidence="9 12" type="primary">glgB</name>
    <name evidence="12" type="ORF">EBM89_19875</name>
</gene>
<dbReference type="Pfam" id="PF00128">
    <property type="entry name" value="Alpha-amylase"/>
    <property type="match status" value="1"/>
</dbReference>
<evidence type="ECO:0000256" key="7">
    <source>
        <dbReference type="ARBA" id="ARBA00023056"/>
    </source>
</evidence>
<dbReference type="AlphaFoldDB" id="A0A3M2IQ72"/>
<dbReference type="InterPro" id="IPR006048">
    <property type="entry name" value="A-amylase/branching_C"/>
</dbReference>
<dbReference type="InterPro" id="IPR054169">
    <property type="entry name" value="GlgB_N"/>
</dbReference>
<evidence type="ECO:0000256" key="5">
    <source>
        <dbReference type="ARBA" id="ARBA00022676"/>
    </source>
</evidence>
<dbReference type="SUPFAM" id="SSF81296">
    <property type="entry name" value="E set domains"/>
    <property type="match status" value="2"/>
</dbReference>
<evidence type="ECO:0000256" key="2">
    <source>
        <dbReference type="ARBA" id="ARBA00004964"/>
    </source>
</evidence>
<dbReference type="RefSeq" id="WP_122151310.1">
    <property type="nucleotide sequence ID" value="NZ_RFFI01000200.1"/>
</dbReference>
<dbReference type="InterPro" id="IPR013780">
    <property type="entry name" value="Glyco_hydro_b"/>
</dbReference>
<feature type="domain" description="Glycosyl hydrolase family 13 catalytic" evidence="11">
    <location>
        <begin position="256"/>
        <end position="605"/>
    </location>
</feature>
<keyword evidence="8 9" id="KW-0119">Carbohydrate metabolism</keyword>
<dbReference type="GO" id="GO:0043169">
    <property type="term" value="F:cation binding"/>
    <property type="evidence" value="ECO:0007669"/>
    <property type="project" value="InterPro"/>
</dbReference>
<evidence type="ECO:0000256" key="4">
    <source>
        <dbReference type="ARBA" id="ARBA00022600"/>
    </source>
</evidence>
<dbReference type="Gene3D" id="2.60.40.1180">
    <property type="entry name" value="Golgi alpha-mannosidase II"/>
    <property type="match status" value="1"/>
</dbReference>
<comment type="caution">
    <text evidence="12">The sequence shown here is derived from an EMBL/GenBank/DDBJ whole genome shotgun (WGS) entry which is preliminary data.</text>
</comment>
<dbReference type="Pfam" id="PF02806">
    <property type="entry name" value="Alpha-amylase_C"/>
    <property type="match status" value="1"/>
</dbReference>
<dbReference type="Gene3D" id="2.60.40.10">
    <property type="entry name" value="Immunoglobulins"/>
    <property type="match status" value="2"/>
</dbReference>
<comment type="similarity">
    <text evidence="3 9">Belongs to the glycosyl hydrolase 13 family. GlgB subfamily.</text>
</comment>
<dbReference type="HAMAP" id="MF_00685">
    <property type="entry name" value="GlgB"/>
    <property type="match status" value="1"/>
</dbReference>
<dbReference type="InterPro" id="IPR037439">
    <property type="entry name" value="Branching_enzy"/>
</dbReference>
<proteinExistence type="inferred from homology"/>
<evidence type="ECO:0000256" key="9">
    <source>
        <dbReference type="HAMAP-Rule" id="MF_00685"/>
    </source>
</evidence>
<keyword evidence="5 9" id="KW-0328">Glycosyltransferase</keyword>
<dbReference type="FunFam" id="2.60.40.1180:FF:000002">
    <property type="entry name" value="1,4-alpha-glucan branching enzyme GlgB"/>
    <property type="match status" value="1"/>
</dbReference>